<comment type="caution">
    <text evidence="1">The sequence shown here is derived from an EMBL/GenBank/DDBJ whole genome shotgun (WGS) entry which is preliminary data.</text>
</comment>
<reference evidence="1" key="1">
    <citation type="submission" date="2019-10" db="EMBL/GenBank/DDBJ databases">
        <title>The sequence and de novo assembly of the wild yak genome.</title>
        <authorList>
            <person name="Liu Y."/>
        </authorList>
    </citation>
    <scope>NUCLEOTIDE SEQUENCE [LARGE SCALE GENOMIC DNA]</scope>
    <source>
        <strain evidence="1">WY2019</strain>
    </source>
</reference>
<dbReference type="Proteomes" id="UP000322234">
    <property type="component" value="Unassembled WGS sequence"/>
</dbReference>
<gene>
    <name evidence="1" type="ORF">E5288_WYG001750</name>
</gene>
<keyword evidence="2" id="KW-1185">Reference proteome</keyword>
<name>A0A6B0RN71_9CETA</name>
<organism evidence="1 2">
    <name type="scientific">Bos mutus</name>
    <name type="common">wild yak</name>
    <dbReference type="NCBI Taxonomy" id="72004"/>
    <lineage>
        <taxon>Eukaryota</taxon>
        <taxon>Metazoa</taxon>
        <taxon>Chordata</taxon>
        <taxon>Craniata</taxon>
        <taxon>Vertebrata</taxon>
        <taxon>Euteleostomi</taxon>
        <taxon>Mammalia</taxon>
        <taxon>Eutheria</taxon>
        <taxon>Laurasiatheria</taxon>
        <taxon>Artiodactyla</taxon>
        <taxon>Ruminantia</taxon>
        <taxon>Pecora</taxon>
        <taxon>Bovidae</taxon>
        <taxon>Bovinae</taxon>
        <taxon>Bos</taxon>
    </lineage>
</organism>
<accession>A0A6B0RN71</accession>
<sequence length="83" mass="9048">MFVFGLCLSYTKDDVGHLWSRDSDTCLEMLGQRRFCCRAVDGAPADTLGPDFTVVHSSPVKMKPLLTVHAVHISEMSTASCSA</sequence>
<protein>
    <submittedName>
        <fullName evidence="1">Uncharacterized protein</fullName>
    </submittedName>
</protein>
<dbReference type="AlphaFoldDB" id="A0A6B0RN71"/>
<evidence type="ECO:0000313" key="2">
    <source>
        <dbReference type="Proteomes" id="UP000322234"/>
    </source>
</evidence>
<dbReference type="EMBL" id="VBQZ03000072">
    <property type="protein sequence ID" value="MXQ91598.1"/>
    <property type="molecule type" value="Genomic_DNA"/>
</dbReference>
<evidence type="ECO:0000313" key="1">
    <source>
        <dbReference type="EMBL" id="MXQ91598.1"/>
    </source>
</evidence>
<proteinExistence type="predicted"/>